<evidence type="ECO:0000256" key="4">
    <source>
        <dbReference type="PROSITE-ProRule" id="PRU00433"/>
    </source>
</evidence>
<protein>
    <recommendedName>
        <fullName evidence="6">Cytochrome c domain-containing protein</fullName>
    </recommendedName>
</protein>
<name>A0AAN0VJ41_9RHOB</name>
<organism evidence="7 8">
    <name type="scientific">Planktomarina temperata RCA23</name>
    <dbReference type="NCBI Taxonomy" id="666509"/>
    <lineage>
        <taxon>Bacteria</taxon>
        <taxon>Pseudomonadati</taxon>
        <taxon>Pseudomonadota</taxon>
        <taxon>Alphaproteobacteria</taxon>
        <taxon>Rhodobacterales</taxon>
        <taxon>Paracoccaceae</taxon>
        <taxon>Planktomarina</taxon>
    </lineage>
</organism>
<dbReference type="PROSITE" id="PS51007">
    <property type="entry name" value="CYTC"/>
    <property type="match status" value="1"/>
</dbReference>
<evidence type="ECO:0000259" key="6">
    <source>
        <dbReference type="PROSITE" id="PS51007"/>
    </source>
</evidence>
<keyword evidence="8" id="KW-1185">Reference proteome</keyword>
<feature type="chain" id="PRO_5042925485" description="Cytochrome c domain-containing protein" evidence="5">
    <location>
        <begin position="19"/>
        <end position="241"/>
    </location>
</feature>
<dbReference type="SUPFAM" id="SSF46626">
    <property type="entry name" value="Cytochrome c"/>
    <property type="match status" value="1"/>
</dbReference>
<dbReference type="AlphaFoldDB" id="A0AAN0VJ41"/>
<sequence>MFKALVICWALFAAPVLAQEKSFTLQAPSAFKDSGFLRYLLPRFSLKTGTKVYLLQGGAQARFGAEGTPVFREGARLWRFASGGHPAAERFEIWLLSDTGKLTIEEFAPNGIAVFQAKIETAAVAKPKPLTGDAALGARVSLEKCGRCHVVHESNRMKAIGSTPSFALMRNFKDWRRRYEAFYLLNPHPAFTQVFEVTDPFAAHLPSPIVPIEVSLDEIAAIVAYVATIQPADLGSPIQSQ</sequence>
<dbReference type="Gene3D" id="1.10.760.10">
    <property type="entry name" value="Cytochrome c-like domain"/>
    <property type="match status" value="1"/>
</dbReference>
<dbReference type="GO" id="GO:0009055">
    <property type="term" value="F:electron transfer activity"/>
    <property type="evidence" value="ECO:0007669"/>
    <property type="project" value="InterPro"/>
</dbReference>
<dbReference type="KEGG" id="ptp:RCA23_c23120"/>
<evidence type="ECO:0000256" key="3">
    <source>
        <dbReference type="ARBA" id="ARBA00023004"/>
    </source>
</evidence>
<reference evidence="7 8" key="1">
    <citation type="journal article" date="2014" name="ISME J.">
        <title>Adaptation of an abundant Roseobacter RCA organism to pelagic systems revealed by genomic and transcriptomic analyses.</title>
        <authorList>
            <person name="Voget S."/>
            <person name="Wemheuer B."/>
            <person name="Brinkhoff T."/>
            <person name="Vollmers J."/>
            <person name="Dietrich S."/>
            <person name="Giebel H.A."/>
            <person name="Beardsley C."/>
            <person name="Sardemann C."/>
            <person name="Bakenhus I."/>
            <person name="Billerbeck S."/>
            <person name="Daniel R."/>
            <person name="Simon M."/>
        </authorList>
    </citation>
    <scope>NUCLEOTIDE SEQUENCE [LARGE SCALE GENOMIC DNA]</scope>
    <source>
        <strain evidence="7 8">RCA23</strain>
    </source>
</reference>
<keyword evidence="1 4" id="KW-0349">Heme</keyword>
<gene>
    <name evidence="7" type="ORF">RCA23_c23120</name>
</gene>
<evidence type="ECO:0000256" key="5">
    <source>
        <dbReference type="SAM" id="SignalP"/>
    </source>
</evidence>
<keyword evidence="5" id="KW-0732">Signal</keyword>
<evidence type="ECO:0000313" key="7">
    <source>
        <dbReference type="EMBL" id="AII87835.1"/>
    </source>
</evidence>
<keyword evidence="3 4" id="KW-0408">Iron</keyword>
<dbReference type="InterPro" id="IPR009056">
    <property type="entry name" value="Cyt_c-like_dom"/>
</dbReference>
<proteinExistence type="predicted"/>
<dbReference type="InterPro" id="IPR036909">
    <property type="entry name" value="Cyt_c-like_dom_sf"/>
</dbReference>
<dbReference type="GO" id="GO:0046872">
    <property type="term" value="F:metal ion binding"/>
    <property type="evidence" value="ECO:0007669"/>
    <property type="project" value="UniProtKB-KW"/>
</dbReference>
<evidence type="ECO:0000313" key="8">
    <source>
        <dbReference type="Proteomes" id="UP000028680"/>
    </source>
</evidence>
<evidence type="ECO:0000256" key="2">
    <source>
        <dbReference type="ARBA" id="ARBA00022723"/>
    </source>
</evidence>
<evidence type="ECO:0000256" key="1">
    <source>
        <dbReference type="ARBA" id="ARBA00022617"/>
    </source>
</evidence>
<dbReference type="RefSeq" id="WP_044050487.1">
    <property type="nucleotide sequence ID" value="NZ_CP003984.1"/>
</dbReference>
<dbReference type="GO" id="GO:0020037">
    <property type="term" value="F:heme binding"/>
    <property type="evidence" value="ECO:0007669"/>
    <property type="project" value="InterPro"/>
</dbReference>
<accession>A0AAN0VJ41</accession>
<feature type="domain" description="Cytochrome c" evidence="6">
    <location>
        <begin position="132"/>
        <end position="230"/>
    </location>
</feature>
<feature type="signal peptide" evidence="5">
    <location>
        <begin position="1"/>
        <end position="18"/>
    </location>
</feature>
<keyword evidence="2 4" id="KW-0479">Metal-binding</keyword>
<dbReference type="Proteomes" id="UP000028680">
    <property type="component" value="Chromosome"/>
</dbReference>
<dbReference type="EMBL" id="CP003984">
    <property type="protein sequence ID" value="AII87835.1"/>
    <property type="molecule type" value="Genomic_DNA"/>
</dbReference>